<feature type="signal peptide" evidence="7">
    <location>
        <begin position="1"/>
        <end position="19"/>
    </location>
</feature>
<keyword evidence="6 7" id="KW-1015">Disulfide bond</keyword>
<sequence length="102" mass="10128">MFSGLAAATTLALPLLAAAQNCNTGPVQCCNTLEDTNSAAGAALLDLLHLNAQDIVGQIGLECNPIDVIGVGEGAHCAAQPVCCQNNNVGGLASIGCVPVQL</sequence>
<name>A0AAD7TZ91_9APHY</name>
<evidence type="ECO:0000256" key="4">
    <source>
        <dbReference type="ARBA" id="ARBA00022525"/>
    </source>
</evidence>
<keyword evidence="9" id="KW-1185">Reference proteome</keyword>
<gene>
    <name evidence="8" type="ORF">ONZ51_g2697</name>
</gene>
<comment type="similarity">
    <text evidence="2 7">Belongs to the fungal hydrophobin family.</text>
</comment>
<dbReference type="AlphaFoldDB" id="A0AAD7TZ91"/>
<keyword evidence="4 7" id="KW-0964">Secreted</keyword>
<keyword evidence="5 7" id="KW-0732">Signal</keyword>
<proteinExistence type="inferred from homology"/>
<comment type="subcellular location">
    <subcellularLocation>
        <location evidence="1 7">Secreted</location>
        <location evidence="1 7">Cell wall</location>
    </subcellularLocation>
</comment>
<dbReference type="Pfam" id="PF01185">
    <property type="entry name" value="Hydrophobin"/>
    <property type="match status" value="1"/>
</dbReference>
<dbReference type="SMART" id="SM00075">
    <property type="entry name" value="HYDRO"/>
    <property type="match status" value="1"/>
</dbReference>
<reference evidence="8" key="1">
    <citation type="submission" date="2022-11" db="EMBL/GenBank/DDBJ databases">
        <title>Genome Sequence of Cubamyces cubensis.</title>
        <authorList>
            <person name="Buettner E."/>
        </authorList>
    </citation>
    <scope>NUCLEOTIDE SEQUENCE</scope>
    <source>
        <strain evidence="8">MPL-01</strain>
    </source>
</reference>
<evidence type="ECO:0000256" key="6">
    <source>
        <dbReference type="ARBA" id="ARBA00023157"/>
    </source>
</evidence>
<feature type="chain" id="PRO_5041774264" description="Hydrophobin" evidence="7">
    <location>
        <begin position="20"/>
        <end position="102"/>
    </location>
</feature>
<evidence type="ECO:0000256" key="3">
    <source>
        <dbReference type="ARBA" id="ARBA00022512"/>
    </source>
</evidence>
<dbReference type="InterPro" id="IPR019778">
    <property type="entry name" value="Class_I_Hydrophobin_CS"/>
</dbReference>
<evidence type="ECO:0000313" key="9">
    <source>
        <dbReference type="Proteomes" id="UP001215151"/>
    </source>
</evidence>
<accession>A0AAD7TZ91</accession>
<comment type="caution">
    <text evidence="8">The sequence shown here is derived from an EMBL/GenBank/DDBJ whole genome shotgun (WGS) entry which is preliminary data.</text>
</comment>
<evidence type="ECO:0000256" key="2">
    <source>
        <dbReference type="ARBA" id="ARBA00010446"/>
    </source>
</evidence>
<dbReference type="PROSITE" id="PS00956">
    <property type="entry name" value="HYDROPHOBIN"/>
    <property type="match status" value="1"/>
</dbReference>
<keyword evidence="3 7" id="KW-0134">Cell wall</keyword>
<evidence type="ECO:0000256" key="7">
    <source>
        <dbReference type="RuleBase" id="RU365009"/>
    </source>
</evidence>
<protein>
    <recommendedName>
        <fullName evidence="7">Hydrophobin</fullName>
    </recommendedName>
</protein>
<evidence type="ECO:0000256" key="5">
    <source>
        <dbReference type="ARBA" id="ARBA00022729"/>
    </source>
</evidence>
<dbReference type="InterPro" id="IPR001338">
    <property type="entry name" value="Class_I_Hydrophobin"/>
</dbReference>
<evidence type="ECO:0000256" key="1">
    <source>
        <dbReference type="ARBA" id="ARBA00004191"/>
    </source>
</evidence>
<dbReference type="GO" id="GO:0009277">
    <property type="term" value="C:fungal-type cell wall"/>
    <property type="evidence" value="ECO:0007669"/>
    <property type="project" value="InterPro"/>
</dbReference>
<dbReference type="CDD" id="cd23507">
    <property type="entry name" value="hydrophobin_I"/>
    <property type="match status" value="1"/>
</dbReference>
<dbReference type="EMBL" id="JAPEVG010000043">
    <property type="protein sequence ID" value="KAJ8489842.1"/>
    <property type="molecule type" value="Genomic_DNA"/>
</dbReference>
<organism evidence="8 9">
    <name type="scientific">Trametes cubensis</name>
    <dbReference type="NCBI Taxonomy" id="1111947"/>
    <lineage>
        <taxon>Eukaryota</taxon>
        <taxon>Fungi</taxon>
        <taxon>Dikarya</taxon>
        <taxon>Basidiomycota</taxon>
        <taxon>Agaricomycotina</taxon>
        <taxon>Agaricomycetes</taxon>
        <taxon>Polyporales</taxon>
        <taxon>Polyporaceae</taxon>
        <taxon>Trametes</taxon>
    </lineage>
</organism>
<dbReference type="GO" id="GO:0005199">
    <property type="term" value="F:structural constituent of cell wall"/>
    <property type="evidence" value="ECO:0007669"/>
    <property type="project" value="InterPro"/>
</dbReference>
<dbReference type="Proteomes" id="UP001215151">
    <property type="component" value="Unassembled WGS sequence"/>
</dbReference>
<evidence type="ECO:0000313" key="8">
    <source>
        <dbReference type="EMBL" id="KAJ8489842.1"/>
    </source>
</evidence>